<evidence type="ECO:0000313" key="2">
    <source>
        <dbReference type="Proteomes" id="UP000034694"/>
    </source>
</evidence>
<dbReference type="Proteomes" id="UP000034694">
    <property type="component" value="Unassembled WGS sequence"/>
</dbReference>
<dbReference type="AlphaFoldDB" id="A0A0G1XVG5"/>
<sequence>MRVYIRIVVDIKSGRVLEADSYEYEGQVAECKGGGGGTTTSTTGLPEWLRPYAEQFIQAYQGEAMPGGVVRPRPETLNQQVAGFTPEQQSAMGGITALTPGYQSVANLGIGQEAATIGGAYLSPETNPWLRKTYEAAAKDVSGTMRGAALRGGAFGSSGAQQAEGRALDELATKIYGGAYEQERQRMMQGLQLLPPTLSAGYYPQQALMGVGAQKQQQGQTEADVAYQNAVAASEYPFSILSGYGGALGQAGSGAGTSTTKTSGGGGGIMGTVICTELYRQGLMDEDTYQADLEFGQTLSPEILAGYHRWAIPLANAMRRSRLVTWLVVPLALAWAKEMQARVTHEGNRSVMGQILLKIGLPICRWLGRDRSLTEMIEMDYERI</sequence>
<name>A0A0G1XVG5_9BACT</name>
<comment type="caution">
    <text evidence="1">The sequence shown here is derived from an EMBL/GenBank/DDBJ whole genome shotgun (WGS) entry which is preliminary data.</text>
</comment>
<gene>
    <name evidence="1" type="ORF">UY28_C0004G0038</name>
</gene>
<proteinExistence type="predicted"/>
<accession>A0A0G1XVG5</accession>
<evidence type="ECO:0000313" key="1">
    <source>
        <dbReference type="EMBL" id="KKU98300.1"/>
    </source>
</evidence>
<protein>
    <submittedName>
        <fullName evidence="1">Uncharacterized protein</fullName>
    </submittedName>
</protein>
<reference evidence="1 2" key="1">
    <citation type="journal article" date="2015" name="Nature">
        <title>rRNA introns, odd ribosomes, and small enigmatic genomes across a large radiation of phyla.</title>
        <authorList>
            <person name="Brown C.T."/>
            <person name="Hug L.A."/>
            <person name="Thomas B.C."/>
            <person name="Sharon I."/>
            <person name="Castelle C.J."/>
            <person name="Singh A."/>
            <person name="Wilkins M.J."/>
            <person name="Williams K.H."/>
            <person name="Banfield J.F."/>
        </authorList>
    </citation>
    <scope>NUCLEOTIDE SEQUENCE [LARGE SCALE GENOMIC DNA]</scope>
</reference>
<organism evidence="1 2">
    <name type="scientific">Candidatus Amesbacteria bacterium GW2011_GWB1_48_13</name>
    <dbReference type="NCBI Taxonomy" id="1618362"/>
    <lineage>
        <taxon>Bacteria</taxon>
        <taxon>Candidatus Amesiibacteriota</taxon>
    </lineage>
</organism>
<dbReference type="EMBL" id="LCPK01000004">
    <property type="protein sequence ID" value="KKU98300.1"/>
    <property type="molecule type" value="Genomic_DNA"/>
</dbReference>